<dbReference type="Pfam" id="PF23395">
    <property type="entry name" value="SAM_6"/>
    <property type="match status" value="1"/>
</dbReference>
<dbReference type="InterPro" id="IPR055528">
    <property type="entry name" value="DUF7102"/>
</dbReference>
<dbReference type="Proteomes" id="UP000237481">
    <property type="component" value="Unassembled WGS sequence"/>
</dbReference>
<feature type="region of interest" description="Disordered" evidence="1">
    <location>
        <begin position="579"/>
        <end position="618"/>
    </location>
</feature>
<feature type="compositionally biased region" description="Basic and acidic residues" evidence="1">
    <location>
        <begin position="602"/>
        <end position="616"/>
    </location>
</feature>
<accession>A0A2S4L6K9</accession>
<comment type="caution">
    <text evidence="4">The sequence shown here is derived from an EMBL/GenBank/DDBJ whole genome shotgun (WGS) entry which is preliminary data.</text>
</comment>
<gene>
    <name evidence="4" type="ORF">TPAR_01743</name>
</gene>
<dbReference type="InterPro" id="IPR057559">
    <property type="entry name" value="SAM_6"/>
</dbReference>
<proteinExistence type="predicted"/>
<dbReference type="OrthoDB" id="3647246at2759"/>
<sequence>MQINVVPLDEQVPGVFQGNAEEIRHVTPIAARRQSSLPYGGVHLETRQVRGRPGPTAGRSQYEDSGCAAWSRSPSTSSSQSSRYCSMAHIQQSETADEYGRRSKCLRDHRKRPFCFRDHVSYIHATVHETGSNGLVEQPGLQVCSIPRPTIDLDASVDEREDLLDYWCTSTSFLSRIPPVFPQWRAIKDLLVPLGDLDLGSALGMDAREYFSEVSSKQSCHIPGTWLPLSPVKAERDEGLTFPLKSRKLHSLLQRELEQEGIESSEGAEDFEEDGASTHIMYPCSSVPHASIGLGQPRRNYVEVITPPLSPISDAASPFIPEAEVTLIDLTSEPNSPVARETLQLQSSVRAGRIDSDIVTSSSTARSSPPMFDKVSGTKHPATQDIILDVPIILMSSDPMAERDVFANIEISTCVDVEELLPTVNANESYFEDALKDILVDRQVHATSLVEQEWLNPSDSISRVPVPVLNFELPKSDWFNKGWSSREHLSWLQTNMSATYHMPKIPRDARLESSLRWMPIPRGSGVVQVVDKLEVGTGTREYLTVEGPLPPAGSARYFSVSQKLAIIDLKDDDEIEELESVESTSNDTLSHDSGVTATNEHMPSERRQSSSTRETDLQSLCRSLRRKAVDDGYIILPRSKDASATSTLLAGFMDLRAVKRPRICPPGDSAADTSTEKLVKAPLPAMKNQPPLVHEPEQDLVPAPAPDINIPEEKGPCIISLTLERSIVRQLEMSWPADMLLDRDYSQHDTMAWSPGTVLPKKVVSPLTFEADISLSPSTGVITTTLLKVKQKPLPGSKAQTPLRERVQRISHKYESLVVLVSGSNPAGEFVGSFGSSDMAAYADFVRFTAALDGEVKAYLVPGSNKTLSQWILSLMCRHSTQSVALARFISAEETTWEVFLRRAGMNVVAAQVLSKTLLEEFGNAGLAQFLVMPPHTRVSKYGQLLGGQRVLLRCCEGLDRGWA</sequence>
<evidence type="ECO:0000259" key="3">
    <source>
        <dbReference type="Pfam" id="PF23395"/>
    </source>
</evidence>
<evidence type="ECO:0000313" key="5">
    <source>
        <dbReference type="Proteomes" id="UP000237481"/>
    </source>
</evidence>
<evidence type="ECO:0000256" key="1">
    <source>
        <dbReference type="SAM" id="MobiDB-lite"/>
    </source>
</evidence>
<feature type="region of interest" description="Disordered" evidence="1">
    <location>
        <begin position="48"/>
        <end position="83"/>
    </location>
</feature>
<evidence type="ECO:0000313" key="4">
    <source>
        <dbReference type="EMBL" id="POR38060.1"/>
    </source>
</evidence>
<keyword evidence="5" id="KW-1185">Reference proteome</keyword>
<feature type="compositionally biased region" description="Polar residues" evidence="1">
    <location>
        <begin position="581"/>
        <end position="601"/>
    </location>
</feature>
<organism evidence="4 5">
    <name type="scientific">Tolypocladium paradoxum</name>
    <dbReference type="NCBI Taxonomy" id="94208"/>
    <lineage>
        <taxon>Eukaryota</taxon>
        <taxon>Fungi</taxon>
        <taxon>Dikarya</taxon>
        <taxon>Ascomycota</taxon>
        <taxon>Pezizomycotina</taxon>
        <taxon>Sordariomycetes</taxon>
        <taxon>Hypocreomycetidae</taxon>
        <taxon>Hypocreales</taxon>
        <taxon>Ophiocordycipitaceae</taxon>
        <taxon>Tolypocladium</taxon>
    </lineage>
</organism>
<feature type="domain" description="DUF7102" evidence="2">
    <location>
        <begin position="718"/>
        <end position="882"/>
    </location>
</feature>
<dbReference type="Pfam" id="PF23394">
    <property type="entry name" value="DUF7102"/>
    <property type="match status" value="1"/>
</dbReference>
<feature type="compositionally biased region" description="Low complexity" evidence="1">
    <location>
        <begin position="71"/>
        <end position="83"/>
    </location>
</feature>
<name>A0A2S4L6K9_9HYPO</name>
<dbReference type="EMBL" id="PKSG01000178">
    <property type="protein sequence ID" value="POR38060.1"/>
    <property type="molecule type" value="Genomic_DNA"/>
</dbReference>
<dbReference type="AlphaFoldDB" id="A0A2S4L6K9"/>
<evidence type="ECO:0000259" key="2">
    <source>
        <dbReference type="Pfam" id="PF23394"/>
    </source>
</evidence>
<protein>
    <submittedName>
        <fullName evidence="4">Uncharacterized protein</fullName>
    </submittedName>
</protein>
<reference evidence="4 5" key="1">
    <citation type="submission" date="2018-01" db="EMBL/GenBank/DDBJ databases">
        <title>Harnessing the power of phylogenomics to disentangle the directionality and signatures of interkingdom host jumping in the parasitic fungal genus Tolypocladium.</title>
        <authorList>
            <person name="Quandt C.A."/>
            <person name="Patterson W."/>
            <person name="Spatafora J.W."/>
        </authorList>
    </citation>
    <scope>NUCLEOTIDE SEQUENCE [LARGE SCALE GENOMIC DNA]</scope>
    <source>
        <strain evidence="4 5">NRBC 100945</strain>
    </source>
</reference>
<feature type="domain" description="SAM-like" evidence="3">
    <location>
        <begin position="892"/>
        <end position="957"/>
    </location>
</feature>